<feature type="transmembrane region" description="Helical" evidence="9">
    <location>
        <begin position="93"/>
        <end position="115"/>
    </location>
</feature>
<dbReference type="EC" id="2.7.8.31" evidence="11"/>
<keyword evidence="3 11" id="KW-0808">Transferase</keyword>
<dbReference type="InterPro" id="IPR003362">
    <property type="entry name" value="Bact_transf"/>
</dbReference>
<evidence type="ECO:0000256" key="3">
    <source>
        <dbReference type="ARBA" id="ARBA00022679"/>
    </source>
</evidence>
<evidence type="ECO:0000256" key="4">
    <source>
        <dbReference type="ARBA" id="ARBA00022692"/>
    </source>
</evidence>
<dbReference type="AlphaFoldDB" id="A0A6N6VFK6"/>
<dbReference type="RefSeq" id="WP_152216424.1">
    <property type="nucleotide sequence ID" value="NZ_WESC01000009.1"/>
</dbReference>
<keyword evidence="12" id="KW-1185">Reference proteome</keyword>
<dbReference type="PANTHER" id="PTHR30576:SF0">
    <property type="entry name" value="UNDECAPRENYL-PHOSPHATE N-ACETYLGALACTOSAMINYL 1-PHOSPHATE TRANSFERASE-RELATED"/>
    <property type="match status" value="1"/>
</dbReference>
<dbReference type="NCBIfam" id="TIGR03025">
    <property type="entry name" value="EPS_sugtrans"/>
    <property type="match status" value="1"/>
</dbReference>
<evidence type="ECO:0000256" key="8">
    <source>
        <dbReference type="SAM" id="MobiDB-lite"/>
    </source>
</evidence>
<name>A0A6N6VFK6_9HYPH</name>
<evidence type="ECO:0000256" key="5">
    <source>
        <dbReference type="ARBA" id="ARBA00022989"/>
    </source>
</evidence>
<organism evidence="11 12">
    <name type="scientific">Parvibaculum sedimenti</name>
    <dbReference type="NCBI Taxonomy" id="2608632"/>
    <lineage>
        <taxon>Bacteria</taxon>
        <taxon>Pseudomonadati</taxon>
        <taxon>Pseudomonadota</taxon>
        <taxon>Alphaproteobacteria</taxon>
        <taxon>Hyphomicrobiales</taxon>
        <taxon>Parvibaculaceae</taxon>
        <taxon>Parvibaculum</taxon>
    </lineage>
</organism>
<keyword evidence="4 9" id="KW-0812">Transmembrane</keyword>
<dbReference type="InterPro" id="IPR017473">
    <property type="entry name" value="Undecaprenyl-P_gluc_Ptfrase"/>
</dbReference>
<dbReference type="Pfam" id="PF02397">
    <property type="entry name" value="Bac_transf"/>
    <property type="match status" value="1"/>
</dbReference>
<dbReference type="Gene3D" id="3.40.50.720">
    <property type="entry name" value="NAD(P)-binding Rossmann-like Domain"/>
    <property type="match status" value="1"/>
</dbReference>
<dbReference type="InterPro" id="IPR036291">
    <property type="entry name" value="NAD(P)-bd_dom_sf"/>
</dbReference>
<dbReference type="Proteomes" id="UP000468901">
    <property type="component" value="Unassembled WGS sequence"/>
</dbReference>
<comment type="similarity">
    <text evidence="2">Belongs to the bacterial sugar transferase family.</text>
</comment>
<evidence type="ECO:0000256" key="9">
    <source>
        <dbReference type="SAM" id="Phobius"/>
    </source>
</evidence>
<dbReference type="PANTHER" id="PTHR30576">
    <property type="entry name" value="COLANIC BIOSYNTHESIS UDP-GLUCOSE LIPID CARRIER TRANSFERASE"/>
    <property type="match status" value="1"/>
</dbReference>
<dbReference type="GO" id="GO:0089702">
    <property type="term" value="F:undecaprenyl-phosphate glucose phosphotransferase activity"/>
    <property type="evidence" value="ECO:0007669"/>
    <property type="project" value="UniProtKB-EC"/>
</dbReference>
<reference evidence="11 12" key="1">
    <citation type="submission" date="2019-09" db="EMBL/GenBank/DDBJ databases">
        <title>Parvibaculum sedimenti sp. nov., isolated from sediment.</title>
        <authorList>
            <person name="Wang Y."/>
        </authorList>
    </citation>
    <scope>NUCLEOTIDE SEQUENCE [LARGE SCALE GENOMIC DNA]</scope>
    <source>
        <strain evidence="11 12">HXT-9</strain>
    </source>
</reference>
<feature type="region of interest" description="Disordered" evidence="8">
    <location>
        <begin position="1"/>
        <end position="43"/>
    </location>
</feature>
<feature type="domain" description="Bacterial sugar transferase" evidence="10">
    <location>
        <begin position="326"/>
        <end position="514"/>
    </location>
</feature>
<dbReference type="InterPro" id="IPR017475">
    <property type="entry name" value="EPS_sugar_tfrase"/>
</dbReference>
<evidence type="ECO:0000313" key="11">
    <source>
        <dbReference type="EMBL" id="KAB7739615.1"/>
    </source>
</evidence>
<comment type="subcellular location">
    <subcellularLocation>
        <location evidence="1">Membrane</location>
        <topology evidence="1">Multi-pass membrane protein</topology>
    </subcellularLocation>
</comment>
<feature type="transmembrane region" description="Helical" evidence="9">
    <location>
        <begin position="332"/>
        <end position="352"/>
    </location>
</feature>
<evidence type="ECO:0000259" key="10">
    <source>
        <dbReference type="Pfam" id="PF02397"/>
    </source>
</evidence>
<sequence>MSGDGTPTGIHAAPSDIAATGAGPLRHSRGAREGQVRDPGGLGEERRSAIIPMISPAVISGSVRIADAALIALAGILLFHAYLRESAPALKFIYYPTIFSGAVLALVSFQLAGLYRIPVLQRPLRQGSRLVMAWTGVAAALLVLGFLFKMSDQVSRVWFVGWYFTGLGAMLVMRGVMTGLIRRWMRSGRLERRVVIVGGGEHGRHLIEALKASAEPDIKICGVFDDRRDDRVSSEVAGYPMLGTVDELVRFARSNRIDLLIMALPLSAERRVLEMMRKLWVLPVDIRLSALDVPLRMTSATYSYVGNVPFFNLYDKPLSDWDHVLKTVEDRLLAAIFLMLLSPLLLLIAVAIKLDSKGPVFFKQRRYGFNNELIEVYKFRTLKHEQTDANAARLVTANDDRVTRVGRFLRRSSFDELPQFITALKGDMSIVGPRPHAILAKAGDELYGDVVDGYFARHRVKPGITGWAQINGWRGETDTREKILRRTEHDLYYIENWSLLLDLYIIARTPISMLRGENAF</sequence>
<feature type="transmembrane region" description="Helical" evidence="9">
    <location>
        <begin position="127"/>
        <end position="148"/>
    </location>
</feature>
<protein>
    <submittedName>
        <fullName evidence="11">Undecaprenyl-phosphate glucose phosphotransferase</fullName>
        <ecNumber evidence="11">2.7.8.31</ecNumber>
    </submittedName>
</protein>
<dbReference type="GO" id="GO:0000271">
    <property type="term" value="P:polysaccharide biosynthetic process"/>
    <property type="evidence" value="ECO:0007669"/>
    <property type="project" value="UniProtKB-KW"/>
</dbReference>
<dbReference type="NCBIfam" id="TIGR03023">
    <property type="entry name" value="WcaJ_sugtrans"/>
    <property type="match status" value="1"/>
</dbReference>
<evidence type="ECO:0000256" key="6">
    <source>
        <dbReference type="ARBA" id="ARBA00023136"/>
    </source>
</evidence>
<keyword evidence="5 9" id="KW-1133">Transmembrane helix</keyword>
<gene>
    <name evidence="11" type="ORF">F2P47_11055</name>
</gene>
<dbReference type="Pfam" id="PF13727">
    <property type="entry name" value="CoA_binding_3"/>
    <property type="match status" value="1"/>
</dbReference>
<dbReference type="EMBL" id="WESC01000009">
    <property type="protein sequence ID" value="KAB7739615.1"/>
    <property type="molecule type" value="Genomic_DNA"/>
</dbReference>
<keyword evidence="7" id="KW-0270">Exopolysaccharide synthesis</keyword>
<feature type="transmembrane region" description="Helical" evidence="9">
    <location>
        <begin position="160"/>
        <end position="181"/>
    </location>
</feature>
<evidence type="ECO:0000256" key="7">
    <source>
        <dbReference type="ARBA" id="ARBA00023169"/>
    </source>
</evidence>
<evidence type="ECO:0000256" key="2">
    <source>
        <dbReference type="ARBA" id="ARBA00006464"/>
    </source>
</evidence>
<dbReference type="GO" id="GO:0016020">
    <property type="term" value="C:membrane"/>
    <property type="evidence" value="ECO:0007669"/>
    <property type="project" value="UniProtKB-SubCell"/>
</dbReference>
<proteinExistence type="inferred from homology"/>
<feature type="transmembrane region" description="Helical" evidence="9">
    <location>
        <begin position="57"/>
        <end position="81"/>
    </location>
</feature>
<evidence type="ECO:0000313" key="12">
    <source>
        <dbReference type="Proteomes" id="UP000468901"/>
    </source>
</evidence>
<keyword evidence="6 9" id="KW-0472">Membrane</keyword>
<evidence type="ECO:0000256" key="1">
    <source>
        <dbReference type="ARBA" id="ARBA00004141"/>
    </source>
</evidence>
<dbReference type="SUPFAM" id="SSF51735">
    <property type="entry name" value="NAD(P)-binding Rossmann-fold domains"/>
    <property type="match status" value="1"/>
</dbReference>
<accession>A0A6N6VFK6</accession>
<comment type="caution">
    <text evidence="11">The sequence shown here is derived from an EMBL/GenBank/DDBJ whole genome shotgun (WGS) entry which is preliminary data.</text>
</comment>